<keyword evidence="1" id="KW-0732">Signal</keyword>
<evidence type="ECO:0000256" key="1">
    <source>
        <dbReference type="SAM" id="SignalP"/>
    </source>
</evidence>
<evidence type="ECO:0000313" key="2">
    <source>
        <dbReference type="EMBL" id="HJF64767.1"/>
    </source>
</evidence>
<dbReference type="SUPFAM" id="SSF53850">
    <property type="entry name" value="Periplasmic binding protein-like II"/>
    <property type="match status" value="1"/>
</dbReference>
<dbReference type="PROSITE" id="PS51318">
    <property type="entry name" value="TAT"/>
    <property type="match status" value="1"/>
</dbReference>
<name>A0A9D2UVD9_9ACTN</name>
<dbReference type="NCBIfam" id="TIGR01409">
    <property type="entry name" value="TAT_signal_seq"/>
    <property type="match status" value="1"/>
</dbReference>
<accession>A0A9D2UVD9</accession>
<dbReference type="Gene3D" id="3.40.190.10">
    <property type="entry name" value="Periplasmic binding protein-like II"/>
    <property type="match status" value="2"/>
</dbReference>
<feature type="signal peptide" evidence="1">
    <location>
        <begin position="1"/>
        <end position="25"/>
    </location>
</feature>
<evidence type="ECO:0000313" key="3">
    <source>
        <dbReference type="Proteomes" id="UP000786989"/>
    </source>
</evidence>
<dbReference type="InterPro" id="IPR019546">
    <property type="entry name" value="TAT_signal_bac_arc"/>
</dbReference>
<reference evidence="2" key="1">
    <citation type="journal article" date="2021" name="PeerJ">
        <title>Extensive microbial diversity within the chicken gut microbiome revealed by metagenomics and culture.</title>
        <authorList>
            <person name="Gilroy R."/>
            <person name="Ravi A."/>
            <person name="Getino M."/>
            <person name="Pursley I."/>
            <person name="Horton D.L."/>
            <person name="Alikhan N.F."/>
            <person name="Baker D."/>
            <person name="Gharbi K."/>
            <person name="Hall N."/>
            <person name="Watson M."/>
            <person name="Adriaenssens E.M."/>
            <person name="Foster-Nyarko E."/>
            <person name="Jarju S."/>
            <person name="Secka A."/>
            <person name="Antonio M."/>
            <person name="Oren A."/>
            <person name="Chaudhuri R.R."/>
            <person name="La Ragione R."/>
            <person name="Hildebrand F."/>
            <person name="Pallen M.J."/>
        </authorList>
    </citation>
    <scope>NUCLEOTIDE SEQUENCE</scope>
    <source>
        <strain evidence="2">ChiGjej6B6-11269</strain>
    </source>
</reference>
<dbReference type="EMBL" id="DYWI01000023">
    <property type="protein sequence ID" value="HJF64767.1"/>
    <property type="molecule type" value="Genomic_DNA"/>
</dbReference>
<comment type="caution">
    <text evidence="2">The sequence shown here is derived from an EMBL/GenBank/DDBJ whole genome shotgun (WGS) entry which is preliminary data.</text>
</comment>
<dbReference type="Proteomes" id="UP000786989">
    <property type="component" value="Unassembled WGS sequence"/>
</dbReference>
<sequence>MHTIEISRRNFLKGSAALAGLAAFAAMTGCSSSGGTDTASGTGDAAAASTDPITFVWLPDNSSADLSAAREAMGAAVTAACGREVELLTTTDYNVAIESLVSGNAQMGYLGAEGYVQAHERNAAVLCAFTQSDEEGGLDGACYYSRICVRREDADQYKDGDSYSIQNIKGKSFSFVSATSASGFAIPSSAIVSQFGLESSDELLEGGNFFSEVLFGNSHAGSMVNLLAGDCDAAAFDDVDVDMYLELVEGEANTVGAVYRAREDAEAPVDTVAGQEFVIIQVTPVLNGPFCFNTDELDEDTRTKITEYFCSDAVANDPQIFVDPEDENASGIFTKDSDAMGFVAVEDSWYDPIRNI</sequence>
<dbReference type="Pfam" id="PF12974">
    <property type="entry name" value="Phosphonate-bd"/>
    <property type="match status" value="1"/>
</dbReference>
<protein>
    <submittedName>
        <fullName evidence="2">Phosphate/phosphite/phosphonate ABC transporter substrate-binding protein</fullName>
    </submittedName>
</protein>
<organism evidence="2 3">
    <name type="scientific">Slackia equolifaciens</name>
    <dbReference type="NCBI Taxonomy" id="498718"/>
    <lineage>
        <taxon>Bacteria</taxon>
        <taxon>Bacillati</taxon>
        <taxon>Actinomycetota</taxon>
        <taxon>Coriobacteriia</taxon>
        <taxon>Eggerthellales</taxon>
        <taxon>Eggerthellaceae</taxon>
        <taxon>Slackia</taxon>
    </lineage>
</organism>
<dbReference type="Pfam" id="PF10518">
    <property type="entry name" value="TAT_signal"/>
    <property type="match status" value="1"/>
</dbReference>
<reference evidence="2" key="2">
    <citation type="submission" date="2021-09" db="EMBL/GenBank/DDBJ databases">
        <authorList>
            <person name="Gilroy R."/>
        </authorList>
    </citation>
    <scope>NUCLEOTIDE SEQUENCE</scope>
    <source>
        <strain evidence="2">ChiGjej6B6-11269</strain>
    </source>
</reference>
<proteinExistence type="predicted"/>
<dbReference type="AlphaFoldDB" id="A0A9D2UVD9"/>
<dbReference type="PANTHER" id="PTHR35841">
    <property type="entry name" value="PHOSPHONATES-BINDING PERIPLASMIC PROTEIN"/>
    <property type="match status" value="1"/>
</dbReference>
<dbReference type="PANTHER" id="PTHR35841:SF1">
    <property type="entry name" value="PHOSPHONATES-BINDING PERIPLASMIC PROTEIN"/>
    <property type="match status" value="1"/>
</dbReference>
<dbReference type="InterPro" id="IPR006311">
    <property type="entry name" value="TAT_signal"/>
</dbReference>
<gene>
    <name evidence="2" type="ORF">K8U77_01445</name>
</gene>
<feature type="chain" id="PRO_5038469621" evidence="1">
    <location>
        <begin position="26"/>
        <end position="356"/>
    </location>
</feature>